<dbReference type="Proteomes" id="UP000289738">
    <property type="component" value="Chromosome B03"/>
</dbReference>
<proteinExistence type="predicted"/>
<organism evidence="2 3">
    <name type="scientific">Arachis hypogaea</name>
    <name type="common">Peanut</name>
    <dbReference type="NCBI Taxonomy" id="3818"/>
    <lineage>
        <taxon>Eukaryota</taxon>
        <taxon>Viridiplantae</taxon>
        <taxon>Streptophyta</taxon>
        <taxon>Embryophyta</taxon>
        <taxon>Tracheophyta</taxon>
        <taxon>Spermatophyta</taxon>
        <taxon>Magnoliopsida</taxon>
        <taxon>eudicotyledons</taxon>
        <taxon>Gunneridae</taxon>
        <taxon>Pentapetalae</taxon>
        <taxon>rosids</taxon>
        <taxon>fabids</taxon>
        <taxon>Fabales</taxon>
        <taxon>Fabaceae</taxon>
        <taxon>Papilionoideae</taxon>
        <taxon>50 kb inversion clade</taxon>
        <taxon>dalbergioids sensu lato</taxon>
        <taxon>Dalbergieae</taxon>
        <taxon>Pterocarpus clade</taxon>
        <taxon>Arachis</taxon>
    </lineage>
</organism>
<sequence length="1027" mass="111112">MDFHSLSRKELQALCKKNKIPANITNVAMANALSALPHVEGLDEFFNPIEAEKAAETPIPHRGAASRTATGNKPVREEQQSSKVVSSQRPQRGTRRAGNGDGVIASEQENKDANVLVTPAAKKRAPAVSLRRKKEVEAVEDDEEKNRGNEKIIDLTETPAAVPSSRTRATGRKTKGTSVQQGYSTRRSVRLLEKNLSNMSLMDAEDNGLEKVDDVSEEIISVSQQIEDSADTEEVSDAGASLKTVTDVVSGETNEQEVCSMEMKTESEYHQVNDLGSEVQAVSVEEIDVEPLLEAESEDKGSSLKADSVPRETNVKLEGSCETLEDSNKGDQAIEENDVHGGDEGSELSEIEDDDKSEDEKDSASSDAVIELNSSNVCSSDEPQEEDCEVKLHHSEELSSEVGENLEEESEIKLENCEESMEEGLEKINASDLFDVPSAQASENLTVIDNSELLEKSSTMEEEKLIDGASDVIGASSAEESKTEVEEMDSNASEEDYANPNSENSSDVTEKSNSLEDITLQNHQGKLEETSEDLEEKDASAAQICIESSADVNHVTLESSLIHLAVREAEEQKDESDQLKGNDQHEDSNDDAAAEEIATHDDSLSLPILNPEKLVEDDLSSEVVISDKEQHHAVAEEVATDDASLSLLSFNCDTAVEVDVSSVADKEQHEESNVHAVAEEVPTDDASLSVLSFNCDTAVEGDVSSVVVIADKEQHEDSNVHAVAEEVATDDASLSVVSFNCDTAVEGDVSSVAIADKEQHEESNVHAIAEEVATDDASLSLLSFNCDTAVEGDSSVAIADKEQHEESNVQAVAEEVPTDDASLSLLSSNCDTAVEGDVSSVVIDDASLSVLSFNCDTAVEGDISSVVIADKEQHEESNFHAVAEEVFIEDKEQNEEPNDDSAAKETAMDASMHMPSFNSNTLVKACNNTPIQSVVVEQSQEETKGVANEIQTVDSAVGMKENRTDDLHQKSVKENRTDDLHQKSVRELRKMLKKLGLNNNNAAGKEVERKRTALQVLPENQNTPKAK</sequence>
<dbReference type="PANTHER" id="PTHR33621:SF2">
    <property type="entry name" value="RIBOSOMAL L1 DOMAIN-CONTAINING PROTEIN"/>
    <property type="match status" value="1"/>
</dbReference>
<feature type="compositionally biased region" description="Low complexity" evidence="1">
    <location>
        <begin position="81"/>
        <end position="91"/>
    </location>
</feature>
<feature type="region of interest" description="Disordered" evidence="1">
    <location>
        <begin position="959"/>
        <end position="981"/>
    </location>
</feature>
<dbReference type="AlphaFoldDB" id="A0A445A7A2"/>
<dbReference type="EMBL" id="SDMP01000013">
    <property type="protein sequence ID" value="RYR22331.1"/>
    <property type="molecule type" value="Genomic_DNA"/>
</dbReference>
<comment type="caution">
    <text evidence="2">The sequence shown here is derived from an EMBL/GenBank/DDBJ whole genome shotgun (WGS) entry which is preliminary data.</text>
</comment>
<feature type="compositionally biased region" description="Basic residues" evidence="1">
    <location>
        <begin position="121"/>
        <end position="133"/>
    </location>
</feature>
<reference evidence="2 3" key="1">
    <citation type="submission" date="2019-01" db="EMBL/GenBank/DDBJ databases">
        <title>Sequencing of cultivated peanut Arachis hypogaea provides insights into genome evolution and oil improvement.</title>
        <authorList>
            <person name="Chen X."/>
        </authorList>
    </citation>
    <scope>NUCLEOTIDE SEQUENCE [LARGE SCALE GENOMIC DNA]</scope>
    <source>
        <strain evidence="3">cv. Fuhuasheng</strain>
        <tissue evidence="2">Leaves</tissue>
    </source>
</reference>
<feature type="compositionally biased region" description="Basic and acidic residues" evidence="1">
    <location>
        <begin position="960"/>
        <end position="981"/>
    </location>
</feature>
<protein>
    <submittedName>
        <fullName evidence="2">Uncharacterized protein</fullName>
    </submittedName>
</protein>
<feature type="compositionally biased region" description="Basic and acidic residues" evidence="1">
    <location>
        <begin position="566"/>
        <end position="587"/>
    </location>
</feature>
<dbReference type="OrthoDB" id="1916794at2759"/>
<evidence type="ECO:0000313" key="3">
    <source>
        <dbReference type="Proteomes" id="UP000289738"/>
    </source>
</evidence>
<feature type="compositionally biased region" description="Basic and acidic residues" evidence="1">
    <location>
        <begin position="144"/>
        <end position="154"/>
    </location>
</feature>
<feature type="region of interest" description="Disordered" evidence="1">
    <location>
        <begin position="55"/>
        <end position="184"/>
    </location>
</feature>
<gene>
    <name evidence="2" type="ORF">Ahy_B03g067622</name>
</gene>
<feature type="compositionally biased region" description="Acidic residues" evidence="1">
    <location>
        <begin position="344"/>
        <end position="357"/>
    </location>
</feature>
<feature type="region of interest" description="Disordered" evidence="1">
    <location>
        <begin position="456"/>
        <end position="539"/>
    </location>
</feature>
<feature type="compositionally biased region" description="Polar residues" evidence="1">
    <location>
        <begin position="372"/>
        <end position="381"/>
    </location>
</feature>
<feature type="region of interest" description="Disordered" evidence="1">
    <location>
        <begin position="566"/>
        <end position="592"/>
    </location>
</feature>
<dbReference type="PANTHER" id="PTHR33621">
    <property type="entry name" value="ASPARTIC/GLUTAMIC ACID-RICH PROTEIN"/>
    <property type="match status" value="1"/>
</dbReference>
<accession>A0A445A7A2</accession>
<feature type="compositionally biased region" description="Acidic residues" evidence="1">
    <location>
        <begin position="486"/>
        <end position="497"/>
    </location>
</feature>
<keyword evidence="3" id="KW-1185">Reference proteome</keyword>
<feature type="compositionally biased region" description="Polar residues" evidence="1">
    <location>
        <begin position="515"/>
        <end position="524"/>
    </location>
</feature>
<feature type="compositionally biased region" description="Basic and acidic residues" evidence="1">
    <location>
        <begin position="456"/>
        <end position="466"/>
    </location>
</feature>
<feature type="compositionally biased region" description="Polar residues" evidence="1">
    <location>
        <begin position="1018"/>
        <end position="1027"/>
    </location>
</feature>
<feature type="compositionally biased region" description="Basic and acidic residues" evidence="1">
    <location>
        <begin position="298"/>
        <end position="315"/>
    </location>
</feature>
<evidence type="ECO:0000313" key="2">
    <source>
        <dbReference type="EMBL" id="RYR22331.1"/>
    </source>
</evidence>
<evidence type="ECO:0000256" key="1">
    <source>
        <dbReference type="SAM" id="MobiDB-lite"/>
    </source>
</evidence>
<name>A0A445A7A2_ARAHY</name>
<feature type="region of interest" description="Disordered" evidence="1">
    <location>
        <begin position="292"/>
        <end position="410"/>
    </location>
</feature>
<feature type="region of interest" description="Disordered" evidence="1">
    <location>
        <begin position="996"/>
        <end position="1027"/>
    </location>
</feature>